<proteinExistence type="predicted"/>
<accession>A0ABW3M3H6</accession>
<dbReference type="EMBL" id="JBHTIS010000060">
    <property type="protein sequence ID" value="MFD1044465.1"/>
    <property type="molecule type" value="Genomic_DNA"/>
</dbReference>
<comment type="caution">
    <text evidence="1">The sequence shown here is derived from an EMBL/GenBank/DDBJ whole genome shotgun (WGS) entry which is preliminary data.</text>
</comment>
<evidence type="ECO:0000313" key="2">
    <source>
        <dbReference type="Proteomes" id="UP001597045"/>
    </source>
</evidence>
<sequence length="157" mass="17208">MARLVSGIDSRHLEGVRELIHDTQGGYKYLELPPVKYLSDNAVTSVYGCSAWISRTRVSASPCCSPIHSGSADRSQVPRVDDRLLTVSGSPLGGTELRIRRRTHLRRAYGEARRRNDHHLRRADVEEVAAALSGLTGERHPLAHAEAGEWMSGDAAA</sequence>
<reference evidence="2" key="1">
    <citation type="journal article" date="2019" name="Int. J. Syst. Evol. Microbiol.">
        <title>The Global Catalogue of Microorganisms (GCM) 10K type strain sequencing project: providing services to taxonomists for standard genome sequencing and annotation.</title>
        <authorList>
            <consortium name="The Broad Institute Genomics Platform"/>
            <consortium name="The Broad Institute Genome Sequencing Center for Infectious Disease"/>
            <person name="Wu L."/>
            <person name="Ma J."/>
        </authorList>
    </citation>
    <scope>NUCLEOTIDE SEQUENCE [LARGE SCALE GENOMIC DNA]</scope>
    <source>
        <strain evidence="2">JCM 31486</strain>
    </source>
</reference>
<protein>
    <submittedName>
        <fullName evidence="1">Uncharacterized protein</fullName>
    </submittedName>
</protein>
<name>A0ABW3M3H6_9PSEU</name>
<evidence type="ECO:0000313" key="1">
    <source>
        <dbReference type="EMBL" id="MFD1044465.1"/>
    </source>
</evidence>
<keyword evidence="2" id="KW-1185">Reference proteome</keyword>
<dbReference type="Proteomes" id="UP001597045">
    <property type="component" value="Unassembled WGS sequence"/>
</dbReference>
<gene>
    <name evidence="1" type="ORF">ACFQ1S_02090</name>
</gene>
<organism evidence="1 2">
    <name type="scientific">Kibdelosporangium lantanae</name>
    <dbReference type="NCBI Taxonomy" id="1497396"/>
    <lineage>
        <taxon>Bacteria</taxon>
        <taxon>Bacillati</taxon>
        <taxon>Actinomycetota</taxon>
        <taxon>Actinomycetes</taxon>
        <taxon>Pseudonocardiales</taxon>
        <taxon>Pseudonocardiaceae</taxon>
        <taxon>Kibdelosporangium</taxon>
    </lineage>
</organism>